<feature type="signal peptide" evidence="2">
    <location>
        <begin position="1"/>
        <end position="22"/>
    </location>
</feature>
<evidence type="ECO:0000256" key="2">
    <source>
        <dbReference type="SAM" id="SignalP"/>
    </source>
</evidence>
<accession>A0AAE1Z4J3</accession>
<keyword evidence="1 2" id="KW-0732">Signal</keyword>
<comment type="caution">
    <text evidence="4">The sequence shown here is derived from an EMBL/GenBank/DDBJ whole genome shotgun (WGS) entry which is preliminary data.</text>
</comment>
<dbReference type="InterPro" id="IPR044788">
    <property type="entry name" value="X8_dom_prot"/>
</dbReference>
<dbReference type="InterPro" id="IPR012946">
    <property type="entry name" value="X8"/>
</dbReference>
<dbReference type="PANTHER" id="PTHR31044:SF147">
    <property type="entry name" value="CARBOHYDRATE-BINDING X8 DOMAIN PROTEIN"/>
    <property type="match status" value="1"/>
</dbReference>
<dbReference type="Pfam" id="PF07983">
    <property type="entry name" value="X8"/>
    <property type="match status" value="1"/>
</dbReference>
<evidence type="ECO:0000256" key="1">
    <source>
        <dbReference type="ARBA" id="ARBA00022729"/>
    </source>
</evidence>
<keyword evidence="5" id="KW-1185">Reference proteome</keyword>
<dbReference type="SMART" id="SM00768">
    <property type="entry name" value="X8"/>
    <property type="match status" value="1"/>
</dbReference>
<evidence type="ECO:0000313" key="5">
    <source>
        <dbReference type="Proteomes" id="UP001293254"/>
    </source>
</evidence>
<organism evidence="4 5">
    <name type="scientific">Sesamum alatum</name>
    <dbReference type="NCBI Taxonomy" id="300844"/>
    <lineage>
        <taxon>Eukaryota</taxon>
        <taxon>Viridiplantae</taxon>
        <taxon>Streptophyta</taxon>
        <taxon>Embryophyta</taxon>
        <taxon>Tracheophyta</taxon>
        <taxon>Spermatophyta</taxon>
        <taxon>Magnoliopsida</taxon>
        <taxon>eudicotyledons</taxon>
        <taxon>Gunneridae</taxon>
        <taxon>Pentapetalae</taxon>
        <taxon>asterids</taxon>
        <taxon>lamiids</taxon>
        <taxon>Lamiales</taxon>
        <taxon>Pedaliaceae</taxon>
        <taxon>Sesamum</taxon>
    </lineage>
</organism>
<feature type="domain" description="X8" evidence="3">
    <location>
        <begin position="23"/>
        <end position="101"/>
    </location>
</feature>
<name>A0AAE1Z4J3_9LAMI</name>
<dbReference type="AlphaFoldDB" id="A0AAE1Z4J3"/>
<reference evidence="4" key="1">
    <citation type="submission" date="2020-06" db="EMBL/GenBank/DDBJ databases">
        <authorList>
            <person name="Li T."/>
            <person name="Hu X."/>
            <person name="Zhang T."/>
            <person name="Song X."/>
            <person name="Zhang H."/>
            <person name="Dai N."/>
            <person name="Sheng W."/>
            <person name="Hou X."/>
            <person name="Wei L."/>
        </authorList>
    </citation>
    <scope>NUCLEOTIDE SEQUENCE</scope>
    <source>
        <strain evidence="4">3651</strain>
        <tissue evidence="4">Leaf</tissue>
    </source>
</reference>
<protein>
    <submittedName>
        <fullName evidence="4">Glucan endo-1,3-beta-D-glucosidase</fullName>
    </submittedName>
</protein>
<dbReference type="PANTHER" id="PTHR31044">
    <property type="entry name" value="BETA-1,3 GLUCANASE"/>
    <property type="match status" value="1"/>
</dbReference>
<reference evidence="4" key="2">
    <citation type="journal article" date="2024" name="Plant">
        <title>Genomic evolution and insights into agronomic trait innovations of Sesamum species.</title>
        <authorList>
            <person name="Miao H."/>
            <person name="Wang L."/>
            <person name="Qu L."/>
            <person name="Liu H."/>
            <person name="Sun Y."/>
            <person name="Le M."/>
            <person name="Wang Q."/>
            <person name="Wei S."/>
            <person name="Zheng Y."/>
            <person name="Lin W."/>
            <person name="Duan Y."/>
            <person name="Cao H."/>
            <person name="Xiong S."/>
            <person name="Wang X."/>
            <person name="Wei L."/>
            <person name="Li C."/>
            <person name="Ma Q."/>
            <person name="Ju M."/>
            <person name="Zhao R."/>
            <person name="Li G."/>
            <person name="Mu C."/>
            <person name="Tian Q."/>
            <person name="Mei H."/>
            <person name="Zhang T."/>
            <person name="Gao T."/>
            <person name="Zhang H."/>
        </authorList>
    </citation>
    <scope>NUCLEOTIDE SEQUENCE</scope>
    <source>
        <strain evidence="4">3651</strain>
    </source>
</reference>
<evidence type="ECO:0000259" key="3">
    <source>
        <dbReference type="SMART" id="SM00768"/>
    </source>
</evidence>
<dbReference type="GO" id="GO:0009506">
    <property type="term" value="C:plasmodesma"/>
    <property type="evidence" value="ECO:0007669"/>
    <property type="project" value="UniProtKB-ARBA"/>
</dbReference>
<dbReference type="Proteomes" id="UP001293254">
    <property type="component" value="Unassembled WGS sequence"/>
</dbReference>
<proteinExistence type="predicted"/>
<dbReference type="EMBL" id="JACGWO010000001">
    <property type="protein sequence ID" value="KAK4441298.1"/>
    <property type="molecule type" value="Genomic_DNA"/>
</dbReference>
<gene>
    <name evidence="4" type="ORF">Salat_0464700</name>
</gene>
<feature type="chain" id="PRO_5041911035" evidence="2">
    <location>
        <begin position="23"/>
        <end position="102"/>
    </location>
</feature>
<sequence>MAKPNVFSCLFFLLLSVSISKGDWCVVKFSAPDPPLQSFLDSACSKLDCSPVRPGGSCYEPNDLKRHASWVLDLNYRTNNVCPLDIGTIAITDPSYGTCHYP</sequence>
<evidence type="ECO:0000313" key="4">
    <source>
        <dbReference type="EMBL" id="KAK4441298.1"/>
    </source>
</evidence>